<keyword evidence="1" id="KW-0732">Signal</keyword>
<dbReference type="OrthoDB" id="5966668at2"/>
<dbReference type="EMBL" id="AVCK01000012">
    <property type="protein sequence ID" value="KFN47084.1"/>
    <property type="molecule type" value="Genomic_DNA"/>
</dbReference>
<dbReference type="NCBIfam" id="NF033807">
    <property type="entry name" value="CopL_fam"/>
    <property type="match status" value="1"/>
</dbReference>
<dbReference type="Proteomes" id="UP000029393">
    <property type="component" value="Unassembled WGS sequence"/>
</dbReference>
<name>A0A091B8B8_9GAMM</name>
<evidence type="ECO:0000313" key="3">
    <source>
        <dbReference type="Proteomes" id="UP000029393"/>
    </source>
</evidence>
<reference evidence="2 3" key="1">
    <citation type="submission" date="2013-09" db="EMBL/GenBank/DDBJ databases">
        <title>Genome sequencing of Arenimonas metalli.</title>
        <authorList>
            <person name="Chen F."/>
            <person name="Wang G."/>
        </authorList>
    </citation>
    <scope>NUCLEOTIDE SEQUENCE [LARGE SCALE GENOMIC DNA]</scope>
    <source>
        <strain evidence="2 3">CF5-1</strain>
    </source>
</reference>
<feature type="signal peptide" evidence="1">
    <location>
        <begin position="1"/>
        <end position="20"/>
    </location>
</feature>
<protein>
    <recommendedName>
        <fullName evidence="4">CopL family metal-binding regulatory protein</fullName>
    </recommendedName>
</protein>
<evidence type="ECO:0000313" key="2">
    <source>
        <dbReference type="EMBL" id="KFN47084.1"/>
    </source>
</evidence>
<dbReference type="InterPro" id="IPR048034">
    <property type="entry name" value="CopL-like"/>
</dbReference>
<accession>A0A091B8B8</accession>
<dbReference type="STRING" id="1384056.N787_01925"/>
<dbReference type="RefSeq" id="WP_034211224.1">
    <property type="nucleotide sequence ID" value="NZ_AVCK01000012.1"/>
</dbReference>
<sequence length="136" mass="13720">MSLLRTVGHLLLALALIANAGLPSVASAVDHVAHQSAEVDQDMAAAGHSMADGDMASCHDEAAVTAAVTPVVPSPDSPLDCCDGGTCTCSCLHHAPVVVITDAPWAVSPYRWVAQLGRLASVPAAPSAPAIRPPIA</sequence>
<organism evidence="2 3">
    <name type="scientific">Arenimonas metalli CF5-1</name>
    <dbReference type="NCBI Taxonomy" id="1384056"/>
    <lineage>
        <taxon>Bacteria</taxon>
        <taxon>Pseudomonadati</taxon>
        <taxon>Pseudomonadota</taxon>
        <taxon>Gammaproteobacteria</taxon>
        <taxon>Lysobacterales</taxon>
        <taxon>Lysobacteraceae</taxon>
        <taxon>Arenimonas</taxon>
    </lineage>
</organism>
<proteinExistence type="predicted"/>
<dbReference type="AlphaFoldDB" id="A0A091B8B8"/>
<evidence type="ECO:0008006" key="4">
    <source>
        <dbReference type="Google" id="ProtNLM"/>
    </source>
</evidence>
<evidence type="ECO:0000256" key="1">
    <source>
        <dbReference type="SAM" id="SignalP"/>
    </source>
</evidence>
<gene>
    <name evidence="2" type="ORF">N787_01925</name>
</gene>
<feature type="chain" id="PRO_5001869402" description="CopL family metal-binding regulatory protein" evidence="1">
    <location>
        <begin position="21"/>
        <end position="136"/>
    </location>
</feature>
<keyword evidence="3" id="KW-1185">Reference proteome</keyword>
<comment type="caution">
    <text evidence="2">The sequence shown here is derived from an EMBL/GenBank/DDBJ whole genome shotgun (WGS) entry which is preliminary data.</text>
</comment>